<dbReference type="OrthoDB" id="4843554at2759"/>
<evidence type="ECO:0000313" key="5">
    <source>
        <dbReference type="Proteomes" id="UP000756132"/>
    </source>
</evidence>
<dbReference type="RefSeq" id="XP_047769226.1">
    <property type="nucleotide sequence ID" value="XM_047913728.1"/>
</dbReference>
<dbReference type="AlphaFoldDB" id="A0A9Q8PLY7"/>
<proteinExistence type="predicted"/>
<keyword evidence="3" id="KW-0732">Signal</keyword>
<evidence type="ECO:0000256" key="1">
    <source>
        <dbReference type="SAM" id="MobiDB-lite"/>
    </source>
</evidence>
<evidence type="ECO:0000256" key="3">
    <source>
        <dbReference type="SAM" id="SignalP"/>
    </source>
</evidence>
<dbReference type="KEGG" id="ffu:CLAFUR5_14580"/>
<evidence type="ECO:0000313" key="4">
    <source>
        <dbReference type="EMBL" id="UJO24860.1"/>
    </source>
</evidence>
<gene>
    <name evidence="4" type="ORF">CLAFUR5_14580</name>
</gene>
<accession>A0A9Q8PLY7</accession>
<keyword evidence="2" id="KW-0472">Membrane</keyword>
<keyword evidence="2" id="KW-1133">Transmembrane helix</keyword>
<feature type="transmembrane region" description="Helical" evidence="2">
    <location>
        <begin position="171"/>
        <end position="189"/>
    </location>
</feature>
<feature type="signal peptide" evidence="3">
    <location>
        <begin position="1"/>
        <end position="20"/>
    </location>
</feature>
<keyword evidence="2" id="KW-0812">Transmembrane</keyword>
<feature type="chain" id="PRO_5040421525" evidence="3">
    <location>
        <begin position="21"/>
        <end position="190"/>
    </location>
</feature>
<protein>
    <submittedName>
        <fullName evidence="4">Uncharacterized protein</fullName>
    </submittedName>
</protein>
<organism evidence="4 5">
    <name type="scientific">Passalora fulva</name>
    <name type="common">Tomato leaf mold</name>
    <name type="synonym">Cladosporium fulvum</name>
    <dbReference type="NCBI Taxonomy" id="5499"/>
    <lineage>
        <taxon>Eukaryota</taxon>
        <taxon>Fungi</taxon>
        <taxon>Dikarya</taxon>
        <taxon>Ascomycota</taxon>
        <taxon>Pezizomycotina</taxon>
        <taxon>Dothideomycetes</taxon>
        <taxon>Dothideomycetidae</taxon>
        <taxon>Mycosphaerellales</taxon>
        <taxon>Mycosphaerellaceae</taxon>
        <taxon>Fulvia</taxon>
    </lineage>
</organism>
<evidence type="ECO:0000256" key="2">
    <source>
        <dbReference type="SAM" id="Phobius"/>
    </source>
</evidence>
<dbReference type="EMBL" id="CP090175">
    <property type="protein sequence ID" value="UJO24860.1"/>
    <property type="molecule type" value="Genomic_DNA"/>
</dbReference>
<feature type="compositionally biased region" description="Low complexity" evidence="1">
    <location>
        <begin position="106"/>
        <end position="153"/>
    </location>
</feature>
<reference evidence="4" key="2">
    <citation type="journal article" date="2022" name="Microb. Genom.">
        <title>A chromosome-scale genome assembly of the tomato pathogen Cladosporium fulvum reveals a compartmentalized genome architecture and the presence of a dispensable chromosome.</title>
        <authorList>
            <person name="Zaccaron A.Z."/>
            <person name="Chen L.H."/>
            <person name="Samaras A."/>
            <person name="Stergiopoulos I."/>
        </authorList>
    </citation>
    <scope>NUCLEOTIDE SEQUENCE</scope>
    <source>
        <strain evidence="4">Race5_Kim</strain>
    </source>
</reference>
<name>A0A9Q8PLY7_PASFU</name>
<dbReference type="Proteomes" id="UP000756132">
    <property type="component" value="Chromosome 13"/>
</dbReference>
<dbReference type="GeneID" id="71994458"/>
<keyword evidence="5" id="KW-1185">Reference proteome</keyword>
<feature type="region of interest" description="Disordered" evidence="1">
    <location>
        <begin position="90"/>
        <end position="166"/>
    </location>
</feature>
<dbReference type="OMA" id="CICTTAD"/>
<reference evidence="4" key="1">
    <citation type="submission" date="2021-12" db="EMBL/GenBank/DDBJ databases">
        <authorList>
            <person name="Zaccaron A."/>
            <person name="Stergiopoulos I."/>
        </authorList>
    </citation>
    <scope>NUCLEOTIDE SEQUENCE</scope>
    <source>
        <strain evidence="4">Race5_Kim</strain>
    </source>
</reference>
<sequence>MQYTTILTTALIATANVACADWLDQEDVPSQCNDVCRPVVQASDRCEDQFDDDDDQRNCICTTADFNTIIPNCELCIRNSSDDEDEIRDLRQDCGLPNPTGSATGSAQSTPSVTTSTSMATVTQDGTTTTSQSVVIVTLTTGNAQTSPTSGSSDSDDDNNNNNQNGAGSTVASLAAAGAMAIGAVLMAAF</sequence>